<dbReference type="InterPro" id="IPR001783">
    <property type="entry name" value="Lumazine-bd"/>
</dbReference>
<feature type="repeat" description="Lumazine-binding" evidence="11">
    <location>
        <begin position="1"/>
        <end position="96"/>
    </location>
</feature>
<protein>
    <recommendedName>
        <fullName evidence="6 10">Riboflavin synthase</fullName>
        <ecNumber evidence="5 10">2.5.1.9</ecNumber>
    </recommendedName>
</protein>
<evidence type="ECO:0000259" key="12">
    <source>
        <dbReference type="PROSITE" id="PS51177"/>
    </source>
</evidence>
<comment type="caution">
    <text evidence="13">The sequence shown here is derived from an EMBL/GenBank/DDBJ whole genome shotgun (WGS) entry which is preliminary data.</text>
</comment>
<dbReference type="InterPro" id="IPR026017">
    <property type="entry name" value="Lumazine-bd_dom"/>
</dbReference>
<dbReference type="PROSITE" id="PS51177">
    <property type="entry name" value="LUMAZINE_BIND"/>
    <property type="match status" value="2"/>
</dbReference>
<dbReference type="PANTHER" id="PTHR21098">
    <property type="entry name" value="RIBOFLAVIN SYNTHASE ALPHA CHAIN"/>
    <property type="match status" value="1"/>
</dbReference>
<accession>A0A3M8DND2</accession>
<dbReference type="InterPro" id="IPR023366">
    <property type="entry name" value="ATP_synth_asu-like_sf"/>
</dbReference>
<evidence type="ECO:0000256" key="8">
    <source>
        <dbReference type="ARBA" id="ARBA00022679"/>
    </source>
</evidence>
<evidence type="ECO:0000256" key="7">
    <source>
        <dbReference type="ARBA" id="ARBA00022619"/>
    </source>
</evidence>
<dbReference type="GO" id="GO:0004746">
    <property type="term" value="F:riboflavin synthase activity"/>
    <property type="evidence" value="ECO:0007669"/>
    <property type="project" value="UniProtKB-UniRule"/>
</dbReference>
<evidence type="ECO:0000256" key="1">
    <source>
        <dbReference type="ARBA" id="ARBA00000968"/>
    </source>
</evidence>
<evidence type="ECO:0000256" key="6">
    <source>
        <dbReference type="ARBA" id="ARBA00013950"/>
    </source>
</evidence>
<dbReference type="Pfam" id="PF00677">
    <property type="entry name" value="Lum_binding"/>
    <property type="match status" value="2"/>
</dbReference>
<evidence type="ECO:0000256" key="11">
    <source>
        <dbReference type="PROSITE-ProRule" id="PRU00524"/>
    </source>
</evidence>
<evidence type="ECO:0000256" key="10">
    <source>
        <dbReference type="NCBIfam" id="TIGR00187"/>
    </source>
</evidence>
<keyword evidence="9" id="KW-0677">Repeat</keyword>
<dbReference type="NCBIfam" id="NF009566">
    <property type="entry name" value="PRK13020.1"/>
    <property type="match status" value="1"/>
</dbReference>
<dbReference type="NCBIfam" id="TIGR00187">
    <property type="entry name" value="ribE"/>
    <property type="match status" value="1"/>
</dbReference>
<dbReference type="FunFam" id="2.40.30.20:FF:000003">
    <property type="entry name" value="Riboflavin synthase, alpha subunit"/>
    <property type="match status" value="1"/>
</dbReference>
<dbReference type="EMBL" id="RHHQ01000008">
    <property type="protein sequence ID" value="RNB89600.1"/>
    <property type="molecule type" value="Genomic_DNA"/>
</dbReference>
<proteinExistence type="predicted"/>
<dbReference type="PANTHER" id="PTHR21098:SF12">
    <property type="entry name" value="RIBOFLAVIN SYNTHASE"/>
    <property type="match status" value="1"/>
</dbReference>
<keyword evidence="7" id="KW-0686">Riboflavin biosynthesis</keyword>
<dbReference type="CDD" id="cd00402">
    <property type="entry name" value="Riboflavin_synthase_like"/>
    <property type="match status" value="1"/>
</dbReference>
<evidence type="ECO:0000256" key="2">
    <source>
        <dbReference type="ARBA" id="ARBA00002803"/>
    </source>
</evidence>
<dbReference type="PIRSF" id="PIRSF000498">
    <property type="entry name" value="Riboflavin_syn_A"/>
    <property type="match status" value="1"/>
</dbReference>
<gene>
    <name evidence="13" type="ORF">EDM56_10450</name>
</gene>
<comment type="pathway">
    <text evidence="3">Cofactor biosynthesis; riboflavin biosynthesis; riboflavin from 2-hydroxy-3-oxobutyl phosphate and 5-amino-6-(D-ribitylamino)uracil: step 2/2.</text>
</comment>
<dbReference type="Proteomes" id="UP000271031">
    <property type="component" value="Unassembled WGS sequence"/>
</dbReference>
<sequence>MFTGIIEEVGSIERVAGGSRASTLTIRAQTVLADVHLGDSIAVNGVCLTVTSFQDTRFTVDVMPETLKHTNLGGLGTGAPVNLERALAVGSRLGGHLVSGHVDGTGRIVSRLQNANAVLFRVAASDDLLRYMIPRGSITIDGISLTITEVNDQDFSVSIIPHTLEMTCLRQKQAGDQVNLECDLIGKYVERLLGVRTEKPGQDKSTGLTAEFLREHGF</sequence>
<reference evidence="13 14" key="1">
    <citation type="submission" date="2018-10" db="EMBL/GenBank/DDBJ databases">
        <title>Phylogenomics of Brevibacillus.</title>
        <authorList>
            <person name="Dunlap C."/>
        </authorList>
    </citation>
    <scope>NUCLEOTIDE SEQUENCE [LARGE SCALE GENOMIC DNA]</scope>
    <source>
        <strain evidence="13 14">JCM 15716</strain>
    </source>
</reference>
<evidence type="ECO:0000256" key="3">
    <source>
        <dbReference type="ARBA" id="ARBA00004887"/>
    </source>
</evidence>
<dbReference type="AlphaFoldDB" id="A0A3M8DND2"/>
<organism evidence="13 14">
    <name type="scientific">Brevibacillus fluminis</name>
    <dbReference type="NCBI Taxonomy" id="511487"/>
    <lineage>
        <taxon>Bacteria</taxon>
        <taxon>Bacillati</taxon>
        <taxon>Bacillota</taxon>
        <taxon>Bacilli</taxon>
        <taxon>Bacillales</taxon>
        <taxon>Paenibacillaceae</taxon>
        <taxon>Brevibacillus</taxon>
    </lineage>
</organism>
<evidence type="ECO:0000313" key="14">
    <source>
        <dbReference type="Proteomes" id="UP000271031"/>
    </source>
</evidence>
<evidence type="ECO:0000256" key="4">
    <source>
        <dbReference type="ARBA" id="ARBA00011233"/>
    </source>
</evidence>
<dbReference type="RefSeq" id="WP_122917856.1">
    <property type="nucleotide sequence ID" value="NZ_RHHQ01000008.1"/>
</dbReference>
<comment type="subunit">
    <text evidence="4">Homotrimer.</text>
</comment>
<dbReference type="InterPro" id="IPR017938">
    <property type="entry name" value="Riboflavin_synthase-like_b-brl"/>
</dbReference>
<name>A0A3M8DND2_9BACL</name>
<dbReference type="EC" id="2.5.1.9" evidence="5 10"/>
<dbReference type="SUPFAM" id="SSF63380">
    <property type="entry name" value="Riboflavin synthase domain-like"/>
    <property type="match status" value="2"/>
</dbReference>
<dbReference type="FunFam" id="2.40.30.20:FF:000004">
    <property type="entry name" value="Riboflavin synthase, alpha subunit"/>
    <property type="match status" value="1"/>
</dbReference>
<keyword evidence="8 13" id="KW-0808">Transferase</keyword>
<dbReference type="GO" id="GO:0009231">
    <property type="term" value="P:riboflavin biosynthetic process"/>
    <property type="evidence" value="ECO:0007669"/>
    <property type="project" value="UniProtKB-KW"/>
</dbReference>
<dbReference type="NCBIfam" id="NF006767">
    <property type="entry name" value="PRK09289.1"/>
    <property type="match status" value="1"/>
</dbReference>
<dbReference type="Gene3D" id="2.40.30.20">
    <property type="match status" value="2"/>
</dbReference>
<feature type="domain" description="Lumazine-binding" evidence="12">
    <location>
        <begin position="1"/>
        <end position="96"/>
    </location>
</feature>
<dbReference type="OrthoDB" id="9788537at2"/>
<comment type="function">
    <text evidence="2">Catalyzes the dismutation of two molecules of 6,7-dimethyl-8-ribityllumazine, resulting in the formation of riboflavin and 5-amino-6-(D-ribitylamino)uracil.</text>
</comment>
<evidence type="ECO:0000256" key="9">
    <source>
        <dbReference type="ARBA" id="ARBA00022737"/>
    </source>
</evidence>
<comment type="catalytic activity">
    <reaction evidence="1">
        <text>2 6,7-dimethyl-8-(1-D-ribityl)lumazine + H(+) = 5-amino-6-(D-ribitylamino)uracil + riboflavin</text>
        <dbReference type="Rhea" id="RHEA:20772"/>
        <dbReference type="ChEBI" id="CHEBI:15378"/>
        <dbReference type="ChEBI" id="CHEBI:15934"/>
        <dbReference type="ChEBI" id="CHEBI:57986"/>
        <dbReference type="ChEBI" id="CHEBI:58201"/>
        <dbReference type="EC" id="2.5.1.9"/>
    </reaction>
</comment>
<evidence type="ECO:0000313" key="13">
    <source>
        <dbReference type="EMBL" id="RNB89600.1"/>
    </source>
</evidence>
<feature type="repeat" description="Lumazine-binding" evidence="11">
    <location>
        <begin position="97"/>
        <end position="193"/>
    </location>
</feature>
<feature type="domain" description="Lumazine-binding" evidence="12">
    <location>
        <begin position="97"/>
        <end position="193"/>
    </location>
</feature>
<keyword evidence="14" id="KW-1185">Reference proteome</keyword>
<evidence type="ECO:0000256" key="5">
    <source>
        <dbReference type="ARBA" id="ARBA00012827"/>
    </source>
</evidence>